<feature type="binding site" evidence="20">
    <location>
        <position position="1162"/>
    </location>
    <ligand>
        <name>Fe cation</name>
        <dbReference type="ChEBI" id="CHEBI:24875"/>
        <label>2</label>
    </ligand>
</feature>
<evidence type="ECO:0000256" key="15">
    <source>
        <dbReference type="ARBA" id="ARBA00023098"/>
    </source>
</evidence>
<dbReference type="GO" id="GO:0005789">
    <property type="term" value="C:endoplasmic reticulum membrane"/>
    <property type="evidence" value="ECO:0007669"/>
    <property type="project" value="UniProtKB-SubCell"/>
</dbReference>
<keyword evidence="10 21" id="KW-0256">Endoplasmic reticulum</keyword>
<dbReference type="PANTHER" id="PTHR32138">
    <property type="entry name" value="PHOSPHATIDYLETHANOLAMINE N-METHYLTRANSFERASE"/>
    <property type="match status" value="1"/>
</dbReference>
<dbReference type="eggNOG" id="KOG0567">
    <property type="taxonomic scope" value="Eukaryota"/>
</dbReference>
<keyword evidence="4 21" id="KW-0444">Lipid biosynthesis</keyword>
<keyword evidence="13 20" id="KW-0408">Iron</keyword>
<evidence type="ECO:0000256" key="11">
    <source>
        <dbReference type="ARBA" id="ARBA00022989"/>
    </source>
</evidence>
<feature type="binding site" evidence="20">
    <location>
        <position position="996"/>
    </location>
    <ligand>
        <name>Fe cation</name>
        <dbReference type="ChEBI" id="CHEBI:24875"/>
        <label>1</label>
    </ligand>
</feature>
<dbReference type="GO" id="GO:0005634">
    <property type="term" value="C:nucleus"/>
    <property type="evidence" value="ECO:0007669"/>
    <property type="project" value="UniProtKB-SubCell"/>
</dbReference>
<comment type="subcellular location">
    <subcellularLocation>
        <location evidence="20">Cytoplasm</location>
    </subcellularLocation>
    <subcellularLocation>
        <location evidence="20">Nucleus</location>
    </subcellularLocation>
    <subcellularLocation>
        <location evidence="2">Endomembrane system</location>
        <topology evidence="2">Multi-pass membrane protein</topology>
    </subcellularLocation>
    <subcellularLocation>
        <location evidence="21 22">Endoplasmic reticulum membrane</location>
        <topology evidence="21 22">Multi-pass membrane protein</topology>
    </subcellularLocation>
</comment>
<feature type="binding site" evidence="20">
    <location>
        <position position="1128"/>
    </location>
    <ligand>
        <name>Fe cation</name>
        <dbReference type="ChEBI" id="CHEBI:24875"/>
        <label>2</label>
    </ligand>
</feature>
<comment type="similarity">
    <text evidence="21 22">Belongs to the class VI-like SAM-binding methyltransferase superfamily. CHO2 family.</text>
</comment>
<feature type="binding site" evidence="20">
    <location>
        <position position="1129"/>
    </location>
    <ligand>
        <name>Fe cation</name>
        <dbReference type="ChEBI" id="CHEBI:24875"/>
        <label>2</label>
    </ligand>
</feature>
<keyword evidence="9 20" id="KW-0479">Metal-binding</keyword>
<dbReference type="GO" id="GO:0004608">
    <property type="term" value="F:phosphatidylethanolamine N-methyltransferase activity"/>
    <property type="evidence" value="ECO:0007669"/>
    <property type="project" value="UniProtKB-UniRule"/>
</dbReference>
<feature type="binding site" evidence="20">
    <location>
        <position position="997"/>
    </location>
    <ligand>
        <name>Fe cation</name>
        <dbReference type="ChEBI" id="CHEBI:24875"/>
        <label>1</label>
    </ligand>
</feature>
<dbReference type="EC" id="1.14.99.29" evidence="20"/>
<evidence type="ECO:0000256" key="5">
    <source>
        <dbReference type="ARBA" id="ARBA00022603"/>
    </source>
</evidence>
<comment type="function">
    <text evidence="21 22">Catalyzes the first step of the methylation pathway of phosphatidylcholine biosynthesis, the SAM-dependent methylation of phosphatidylethanolamine (PE) to phosphatidylmonomethylethanolamine (PMME).</text>
</comment>
<dbReference type="Pfam" id="PF13646">
    <property type="entry name" value="HEAT_2"/>
    <property type="match status" value="2"/>
</dbReference>
<feature type="transmembrane region" description="Helical" evidence="21 22">
    <location>
        <begin position="147"/>
        <end position="167"/>
    </location>
</feature>
<dbReference type="UniPathway" id="UPA00354"/>
<dbReference type="HAMAP" id="MF_03101">
    <property type="entry name" value="Deoxyhypusine_hydroxylase"/>
    <property type="match status" value="1"/>
</dbReference>
<dbReference type="PANTHER" id="PTHR32138:SF0">
    <property type="entry name" value="PHOSPHATIDYLETHANOLAMINE N-METHYLTRANSFERASE"/>
    <property type="match status" value="1"/>
</dbReference>
<dbReference type="GeneID" id="19327537"/>
<feature type="transmembrane region" description="Helical" evidence="21 22">
    <location>
        <begin position="37"/>
        <end position="54"/>
    </location>
</feature>
<dbReference type="SMR" id="R8BEE4"/>
<feature type="region of interest" description="Disordered" evidence="23">
    <location>
        <begin position="281"/>
        <end position="311"/>
    </location>
</feature>
<keyword evidence="16 21" id="KW-0472">Membrane</keyword>
<evidence type="ECO:0000256" key="20">
    <source>
        <dbReference type="HAMAP-Rule" id="MF_03101"/>
    </source>
</evidence>
<feature type="transmembrane region" description="Helical" evidence="21 22">
    <location>
        <begin position="174"/>
        <end position="195"/>
    </location>
</feature>
<evidence type="ECO:0000256" key="18">
    <source>
        <dbReference type="ARBA" id="ARBA00023256"/>
    </source>
</evidence>
<evidence type="ECO:0000256" key="16">
    <source>
        <dbReference type="ARBA" id="ARBA00023136"/>
    </source>
</evidence>
<comment type="pathway">
    <text evidence="21 22">Phospholipid metabolism; phosphatidylcholine biosynthesis.</text>
</comment>
<evidence type="ECO:0000256" key="8">
    <source>
        <dbReference type="ARBA" id="ARBA00022692"/>
    </source>
</evidence>
<evidence type="ECO:0000256" key="19">
    <source>
        <dbReference type="ARBA" id="ARBA00023264"/>
    </source>
</evidence>
<keyword evidence="25" id="KW-1185">Reference proteome</keyword>
<feature type="region of interest" description="Disordered" evidence="23">
    <location>
        <begin position="1044"/>
        <end position="1070"/>
    </location>
</feature>
<evidence type="ECO:0000313" key="24">
    <source>
        <dbReference type="EMBL" id="EON97668.1"/>
    </source>
</evidence>
<dbReference type="HOGENOM" id="CLU_005987_0_0_1"/>
<keyword evidence="6 21" id="KW-0808">Transferase</keyword>
<dbReference type="InterPro" id="IPR016024">
    <property type="entry name" value="ARM-type_fold"/>
</dbReference>
<comment type="function">
    <text evidence="20">Catalyzes the hydroxylation of the N(6)-(4-aminobutyl)-L-lysine intermediate to form hypusine, an essential post-translational modification only found in mature eIF-5A factor.</text>
</comment>
<feature type="binding site" evidence="20">
    <location>
        <position position="963"/>
    </location>
    <ligand>
        <name>Fe cation</name>
        <dbReference type="ChEBI" id="CHEBI:24875"/>
        <label>1</label>
    </ligand>
</feature>
<dbReference type="Proteomes" id="UP000014074">
    <property type="component" value="Unassembled WGS sequence"/>
</dbReference>
<feature type="compositionally biased region" description="Basic and acidic residues" evidence="23">
    <location>
        <begin position="1044"/>
        <end position="1053"/>
    </location>
</feature>
<accession>R8BEE4</accession>
<keyword evidence="20" id="KW-0539">Nucleus</keyword>
<dbReference type="InterPro" id="IPR016219">
    <property type="entry name" value="Phosphatid-EA_MeTrfase_fun"/>
</dbReference>
<dbReference type="HAMAP" id="MF_03217">
    <property type="entry name" value="PEMT"/>
    <property type="match status" value="1"/>
</dbReference>
<evidence type="ECO:0000256" key="21">
    <source>
        <dbReference type="HAMAP-Rule" id="MF_03217"/>
    </source>
</evidence>
<protein>
    <recommendedName>
        <fullName evidence="20 21">Multifunctional fusion protein</fullName>
    </recommendedName>
    <domain>
        <recommendedName>
            <fullName evidence="20">Deoxyhypusine hydroxylase</fullName>
            <shortName evidence="20">DOHH</shortName>
            <ecNumber evidence="20">1.14.99.29</ecNumber>
        </recommendedName>
        <alternativeName>
            <fullName evidence="20">Deoxyhypusine dioxygenase</fullName>
        </alternativeName>
        <alternativeName>
            <fullName evidence="20">Deoxyhypusine monooxygenase</fullName>
        </alternativeName>
    </domain>
    <domain>
        <recommendedName>
            <fullName evidence="21">Phosphatidylethanolamine N-methyltransferase</fullName>
            <shortName evidence="21">PE methyltransferase</shortName>
            <shortName evidence="21">PEAMT</shortName>
            <shortName evidence="21">PEMT</shortName>
            <ecNumber evidence="21">2.1.1.17</ecNumber>
        </recommendedName>
    </domain>
</protein>
<dbReference type="PROSITE" id="PS51598">
    <property type="entry name" value="SAM_CHO2"/>
    <property type="match status" value="1"/>
</dbReference>
<keyword evidence="19 21" id="KW-1208">Phospholipid metabolism</keyword>
<dbReference type="AlphaFoldDB" id="R8BEE4"/>
<reference evidence="25" key="1">
    <citation type="journal article" date="2013" name="Genome Announc.">
        <title>Draft genome sequence of the ascomycete Phaeoacremonium aleophilum strain UCR-PA7, a causal agent of the esca disease complex in grapevines.</title>
        <authorList>
            <person name="Blanco-Ulate B."/>
            <person name="Rolshausen P."/>
            <person name="Cantu D."/>
        </authorList>
    </citation>
    <scope>NUCLEOTIDE SEQUENCE [LARGE SCALE GENOMIC DNA]</scope>
    <source>
        <strain evidence="25">UCR-PA7</strain>
    </source>
</reference>
<keyword evidence="5 21" id="KW-0489">Methyltransferase</keyword>
<dbReference type="InterPro" id="IPR027517">
    <property type="entry name" value="Deoxyhypusine_hydroxylase"/>
</dbReference>
<dbReference type="GO" id="GO:0032259">
    <property type="term" value="P:methylation"/>
    <property type="evidence" value="ECO:0007669"/>
    <property type="project" value="UniProtKB-KW"/>
</dbReference>
<dbReference type="Pfam" id="PF04191">
    <property type="entry name" value="PEMT"/>
    <property type="match status" value="2"/>
</dbReference>
<evidence type="ECO:0000256" key="23">
    <source>
        <dbReference type="SAM" id="MobiDB-lite"/>
    </source>
</evidence>
<dbReference type="UniPathway" id="UPA00753"/>
<evidence type="ECO:0000256" key="4">
    <source>
        <dbReference type="ARBA" id="ARBA00022516"/>
    </source>
</evidence>
<dbReference type="InterPro" id="IPR004155">
    <property type="entry name" value="PBS_lyase_HEAT"/>
</dbReference>
<dbReference type="GO" id="GO:0046872">
    <property type="term" value="F:metal ion binding"/>
    <property type="evidence" value="ECO:0007669"/>
    <property type="project" value="UniProtKB-KW"/>
</dbReference>
<comment type="catalytic activity">
    <reaction evidence="1 20">
        <text>[eIF5A protein]-deoxyhypusine + AH2 + O2 = [eIF5A protein]-hypusine + A + H2O</text>
        <dbReference type="Rhea" id="RHEA:14101"/>
        <dbReference type="Rhea" id="RHEA-COMP:10144"/>
        <dbReference type="Rhea" id="RHEA-COMP:12592"/>
        <dbReference type="ChEBI" id="CHEBI:13193"/>
        <dbReference type="ChEBI" id="CHEBI:15377"/>
        <dbReference type="ChEBI" id="CHEBI:15379"/>
        <dbReference type="ChEBI" id="CHEBI:17499"/>
        <dbReference type="ChEBI" id="CHEBI:82657"/>
        <dbReference type="ChEBI" id="CHEBI:91175"/>
        <dbReference type="EC" id="1.14.99.29"/>
    </reaction>
</comment>
<dbReference type="SUPFAM" id="SSF48371">
    <property type="entry name" value="ARM repeat"/>
    <property type="match status" value="1"/>
</dbReference>
<dbReference type="OrthoDB" id="4583at2759"/>
<dbReference type="EMBL" id="KB933264">
    <property type="protein sequence ID" value="EON97668.1"/>
    <property type="molecule type" value="Genomic_DNA"/>
</dbReference>
<feature type="binding site" evidence="20">
    <location>
        <position position="1161"/>
    </location>
    <ligand>
        <name>Fe cation</name>
        <dbReference type="ChEBI" id="CHEBI:24875"/>
        <label>2</label>
    </ligand>
</feature>
<dbReference type="Gene3D" id="1.25.10.10">
    <property type="entry name" value="Leucine-rich Repeat Variant"/>
    <property type="match status" value="2"/>
</dbReference>
<evidence type="ECO:0000256" key="10">
    <source>
        <dbReference type="ARBA" id="ARBA00022824"/>
    </source>
</evidence>
<evidence type="ECO:0000256" key="3">
    <source>
        <dbReference type="ARBA" id="ARBA00005041"/>
    </source>
</evidence>
<feature type="compositionally biased region" description="Polar residues" evidence="23">
    <location>
        <begin position="297"/>
        <end position="311"/>
    </location>
</feature>
<comment type="caution">
    <text evidence="21 22">Lacks conserved residue(s) required for the propagation of feature annotation.</text>
</comment>
<feature type="transmembrane region" description="Helical" evidence="21 22">
    <location>
        <begin position="332"/>
        <end position="350"/>
    </location>
</feature>
<evidence type="ECO:0000256" key="22">
    <source>
        <dbReference type="RuleBase" id="RU361122"/>
    </source>
</evidence>
<evidence type="ECO:0000256" key="6">
    <source>
        <dbReference type="ARBA" id="ARBA00022679"/>
    </source>
</evidence>
<evidence type="ECO:0000256" key="9">
    <source>
        <dbReference type="ARBA" id="ARBA00022723"/>
    </source>
</evidence>
<comment type="cofactor">
    <cofactor evidence="20">
        <name>Fe(2+)</name>
        <dbReference type="ChEBI" id="CHEBI:29033"/>
    </cofactor>
    <text evidence="20">Binds 2 Fe(2+) ions per subunit.</text>
</comment>
<evidence type="ECO:0000313" key="25">
    <source>
        <dbReference type="Proteomes" id="UP000014074"/>
    </source>
</evidence>
<keyword evidence="18 20" id="KW-0386">Hypusine biosynthesis</keyword>
<dbReference type="KEGG" id="tmn:UCRPA7_6839"/>
<evidence type="ECO:0000256" key="2">
    <source>
        <dbReference type="ARBA" id="ARBA00004127"/>
    </source>
</evidence>
<feature type="transmembrane region" description="Helical" evidence="21 22">
    <location>
        <begin position="496"/>
        <end position="529"/>
    </location>
</feature>
<keyword evidence="20" id="KW-0963">Cytoplasm</keyword>
<organism evidence="24 25">
    <name type="scientific">Phaeoacremonium minimum (strain UCR-PA7)</name>
    <name type="common">Esca disease fungus</name>
    <name type="synonym">Togninia minima</name>
    <dbReference type="NCBI Taxonomy" id="1286976"/>
    <lineage>
        <taxon>Eukaryota</taxon>
        <taxon>Fungi</taxon>
        <taxon>Dikarya</taxon>
        <taxon>Ascomycota</taxon>
        <taxon>Pezizomycotina</taxon>
        <taxon>Sordariomycetes</taxon>
        <taxon>Sordariomycetidae</taxon>
        <taxon>Togniniales</taxon>
        <taxon>Togniniaceae</taxon>
        <taxon>Phaeoacremonium</taxon>
    </lineage>
</organism>
<evidence type="ECO:0000256" key="7">
    <source>
        <dbReference type="ARBA" id="ARBA00022691"/>
    </source>
</evidence>
<keyword evidence="12 20" id="KW-0560">Oxidoreductase</keyword>
<feature type="transmembrane region" description="Helical" evidence="21 22">
    <location>
        <begin position="356"/>
        <end position="379"/>
    </location>
</feature>
<dbReference type="SMART" id="SM00567">
    <property type="entry name" value="EZ_HEAT"/>
    <property type="match status" value="6"/>
</dbReference>
<evidence type="ECO:0000256" key="1">
    <source>
        <dbReference type="ARBA" id="ARBA00000068"/>
    </source>
</evidence>
<feature type="transmembrane region" description="Helical" evidence="21 22">
    <location>
        <begin position="61"/>
        <end position="81"/>
    </location>
</feature>
<sequence>MKTYGKTPDGTVFIVPTTHDMVSQLLDPRQPKNLSDALVLAILALHILAAYLLPDGLKKPVFAAIFLWWRASYNIGIGVLLRVQSNHKLLVKWAKKWRLFENPASGNQPRPWLYKLLKNELEAKIPEDYEFEQAPIEYNTWLVFRRVVDLILMCDFVSYCLFAIVCAHQPESEGLSLFLGRWVVGIALFGFNLWVKLDAHRVVKDYAWYWGDFFYLIEQELTFDGVFEMAPHPMYSIGYAGYYGISAMAASYEVLFISIAAHLAQMIFLVVVENPHIEKTYNPPPPRVRSDGGRESFGSQESETKPPNQEVPSQIHNLLGFKNLDLFRTTDYAVILLVFYTVCMTVFTPTTPIYQALFVLHALFWRLWYSVGLGIMLNLQSKEKMFTRHFVKYGESAGEAWRQWKGMYHLSLTMCHASFIAACWKMYSLPDDWSYGWVMLKHVVGFGLIALQIWTAVSIYDELGEFGWFFGDFFFDHKVKLTYKSIYRFLNNPERVMGLAGLWGAALITWSRAIFLLAIVSQILTLGFIELVEKPHMQKVYGRRNIRDEAGLTKFIKKSLPAPVKGWQSSVDKVLDETKHFVDDVVEAARPLFAAGVSTIVRDTTQLFNKYPARLTITRLSPDLAGYDPKHYSLSVEGTPSLSGINERATGKESLTARVPKDVKTAVFEYGAPIRVKWTAPANHSKKDWIGLYMVTDNRSRDVTEVSSLGRWAPTVPGGYDMASDKGVLVSEKPVPQSGDSDVKLVQGEMIFEGDRLWWTQGVFEFRLHHDGHHNVMSISEPFEIKISKFDEEDVQADSGGLYQQAVESALLPIVQNCLDRDPDIAPNTVDEPYGSHVERDSKYAKRVVYAIHHMFGIEFAPAVVPADGNVRKLAWRICNAKQVLAPYSMSPSLDVVDASSAVDPTILSLRKSLCSEDSPLPVRFRALFSLKHLATNSTGQDALAAIDAIAAAFSSPSALLKHELAYCLGQTGNMASTPYLRQVLEDLEEDTMCRHEAAEALGALGDAQNLDILKQYRDREGEDVAVKETCEIAIDRLEWENSEQRKQEKLRQSDFASVDPAPPMPESKRTVDDLGKALMDTTLPLFLRYRAMFALRDLASPPDLPTAVPAVLALAKGFADASALFRHEIAFVFGQLSHPASIPALTAALSNLEEASMVRHEAAEALGSLGEEDGVEDVLKRFLHDKERVVRESVIVALDIAEYEKGGEAEYALIPETGSTVA</sequence>
<dbReference type="GO" id="GO:0006656">
    <property type="term" value="P:phosphatidylcholine biosynthetic process"/>
    <property type="evidence" value="ECO:0007669"/>
    <property type="project" value="UniProtKB-UniRule"/>
</dbReference>
<gene>
    <name evidence="20" type="primary">LIA1</name>
    <name evidence="24" type="ORF">UCRPA7_6839</name>
</gene>
<keyword evidence="17 21" id="KW-0594">Phospholipid biosynthesis</keyword>
<keyword evidence="15 21" id="KW-0443">Lipid metabolism</keyword>
<evidence type="ECO:0000256" key="13">
    <source>
        <dbReference type="ARBA" id="ARBA00023004"/>
    </source>
</evidence>
<comment type="similarity">
    <text evidence="20">Belongs to the deoxyhypusine hydroxylase family.</text>
</comment>
<name>R8BEE4_PHAM7</name>
<keyword evidence="7 21" id="KW-0949">S-adenosyl-L-methionine</keyword>
<dbReference type="InterPro" id="IPR007318">
    <property type="entry name" value="Phopholipid_MeTrfase"/>
</dbReference>
<evidence type="ECO:0000256" key="14">
    <source>
        <dbReference type="ARBA" id="ARBA00023033"/>
    </source>
</evidence>
<dbReference type="InterPro" id="IPR011989">
    <property type="entry name" value="ARM-like"/>
</dbReference>
<feature type="binding site" evidence="20">
    <location>
        <position position="964"/>
    </location>
    <ligand>
        <name>Fe cation</name>
        <dbReference type="ChEBI" id="CHEBI:24875"/>
        <label>1</label>
    </ligand>
</feature>
<dbReference type="RefSeq" id="XP_007917566.1">
    <property type="nucleotide sequence ID" value="XM_007919375.1"/>
</dbReference>
<keyword evidence="14 20" id="KW-0503">Monooxygenase</keyword>
<dbReference type="GO" id="GO:0019135">
    <property type="term" value="F:deoxyhypusine monooxygenase activity"/>
    <property type="evidence" value="ECO:0007669"/>
    <property type="project" value="UniProtKB-UniRule"/>
</dbReference>
<proteinExistence type="inferred from homology"/>
<evidence type="ECO:0000256" key="12">
    <source>
        <dbReference type="ARBA" id="ARBA00023002"/>
    </source>
</evidence>
<evidence type="ECO:0000256" key="17">
    <source>
        <dbReference type="ARBA" id="ARBA00023209"/>
    </source>
</evidence>
<keyword evidence="11 21" id="KW-1133">Transmembrane helix</keyword>
<dbReference type="EC" id="2.1.1.17" evidence="21"/>
<comment type="pathway">
    <text evidence="3 20">Protein modification; eIF5A hypusination.</text>
</comment>
<comment type="catalytic activity">
    <reaction evidence="21 22">
        <text>a 1,2-diacyl-sn-glycero-3-phosphoethanolamine + S-adenosyl-L-methionine = a 1,2-diacyl-sn-glycero-3-phospho-N-methylethanolamine + S-adenosyl-L-homocysteine + H(+)</text>
        <dbReference type="Rhea" id="RHEA:11164"/>
        <dbReference type="ChEBI" id="CHEBI:15378"/>
        <dbReference type="ChEBI" id="CHEBI:57856"/>
        <dbReference type="ChEBI" id="CHEBI:59789"/>
        <dbReference type="ChEBI" id="CHEBI:64573"/>
        <dbReference type="ChEBI" id="CHEBI:64612"/>
        <dbReference type="EC" id="2.1.1.17"/>
    </reaction>
</comment>
<keyword evidence="8 21" id="KW-0812">Transmembrane</keyword>